<dbReference type="Pfam" id="PF00067">
    <property type="entry name" value="p450"/>
    <property type="match status" value="1"/>
</dbReference>
<name>A0A372GEW4_9ACTN</name>
<dbReference type="GO" id="GO:0020037">
    <property type="term" value="F:heme binding"/>
    <property type="evidence" value="ECO:0007669"/>
    <property type="project" value="InterPro"/>
</dbReference>
<evidence type="ECO:0000256" key="1">
    <source>
        <dbReference type="ARBA" id="ARBA00010617"/>
    </source>
</evidence>
<gene>
    <name evidence="2" type="ORF">D0T12_17110</name>
</gene>
<dbReference type="OrthoDB" id="3453696at2"/>
<dbReference type="EMBL" id="QVNQ01000005">
    <property type="protein sequence ID" value="RFS83921.1"/>
    <property type="molecule type" value="Genomic_DNA"/>
</dbReference>
<protein>
    <submittedName>
        <fullName evidence="2">Cytochrome P450</fullName>
    </submittedName>
</protein>
<accession>A0A372GEW4</accession>
<dbReference type="PANTHER" id="PTHR46696:SF3">
    <property type="entry name" value="PULCHERRIMINIC ACID SYNTHASE"/>
    <property type="match status" value="1"/>
</dbReference>
<dbReference type="SUPFAM" id="SSF48264">
    <property type="entry name" value="Cytochrome P450"/>
    <property type="match status" value="1"/>
</dbReference>
<dbReference type="InterPro" id="IPR002397">
    <property type="entry name" value="Cyt_P450_B"/>
</dbReference>
<dbReference type="GO" id="GO:0005506">
    <property type="term" value="F:iron ion binding"/>
    <property type="evidence" value="ECO:0007669"/>
    <property type="project" value="InterPro"/>
</dbReference>
<dbReference type="Proteomes" id="UP000262882">
    <property type="component" value="Unassembled WGS sequence"/>
</dbReference>
<reference evidence="2 3" key="1">
    <citation type="submission" date="2018-08" db="EMBL/GenBank/DDBJ databases">
        <title>Actinomadura spongicola sp. nov., isolated from marine sponge Leucetta chagosensis.</title>
        <authorList>
            <person name="Li L."/>
            <person name="Lin H.W."/>
        </authorList>
    </citation>
    <scope>NUCLEOTIDE SEQUENCE [LARGE SCALE GENOMIC DNA]</scope>
    <source>
        <strain evidence="2 3">LHW52907</strain>
    </source>
</reference>
<organism evidence="2 3">
    <name type="scientific">Actinomadura spongiicola</name>
    <dbReference type="NCBI Taxonomy" id="2303421"/>
    <lineage>
        <taxon>Bacteria</taxon>
        <taxon>Bacillati</taxon>
        <taxon>Actinomycetota</taxon>
        <taxon>Actinomycetes</taxon>
        <taxon>Streptosporangiales</taxon>
        <taxon>Thermomonosporaceae</taxon>
        <taxon>Actinomadura</taxon>
    </lineage>
</organism>
<dbReference type="GO" id="GO:0004497">
    <property type="term" value="F:monooxygenase activity"/>
    <property type="evidence" value="ECO:0007669"/>
    <property type="project" value="InterPro"/>
</dbReference>
<dbReference type="PANTHER" id="PTHR46696">
    <property type="entry name" value="P450, PUTATIVE (EUROFUNG)-RELATED"/>
    <property type="match status" value="1"/>
</dbReference>
<proteinExistence type="inferred from homology"/>
<dbReference type="PRINTS" id="PR00359">
    <property type="entry name" value="BP450"/>
</dbReference>
<dbReference type="Gene3D" id="1.10.630.10">
    <property type="entry name" value="Cytochrome P450"/>
    <property type="match status" value="1"/>
</dbReference>
<dbReference type="RefSeq" id="WP_117400606.1">
    <property type="nucleotide sequence ID" value="NZ_QVNQ01000005.1"/>
</dbReference>
<sequence length="394" mass="42152">MTRDPARRFPLGAAVTAAALEDDPHPHLARLRSREPVSWLPALGGWLVTSRALALEVLRDADAFTVDDPRFSTAQVVGPSMLSLDGPAHARHRDPFARPFRPAPTRERFTAFVETETARLVDGLAPAGHAELRGDLAGPLAVTVVTEALGLDGVDAATVRSWYGAFVEAVSAITAGGSAPPRADAAYRLLRAAVQDAIGASRPGSLLAHAARDEAGLTADEVVANTAVLMFGGIDTTEGMIANAVLHLLGHPDQLRLVLADRNLLPNAVEESLRLEPSASVVDRYATRDTEIAGTPVRAGDLVRVSLAAANRDPAVFPDPDRFDVRRRNAADHLAFARGPHFCFGAHLAGLEARVAVTALLERLPGLRLDPSRPARPRGLVFRRPPYLHVRWDA</sequence>
<keyword evidence="3" id="KW-1185">Reference proteome</keyword>
<dbReference type="AlphaFoldDB" id="A0A372GEW4"/>
<evidence type="ECO:0000313" key="3">
    <source>
        <dbReference type="Proteomes" id="UP000262882"/>
    </source>
</evidence>
<comment type="similarity">
    <text evidence="1">Belongs to the cytochrome P450 family.</text>
</comment>
<evidence type="ECO:0000313" key="2">
    <source>
        <dbReference type="EMBL" id="RFS83921.1"/>
    </source>
</evidence>
<dbReference type="InterPro" id="IPR001128">
    <property type="entry name" value="Cyt_P450"/>
</dbReference>
<dbReference type="InterPro" id="IPR036396">
    <property type="entry name" value="Cyt_P450_sf"/>
</dbReference>
<dbReference type="GO" id="GO:0016705">
    <property type="term" value="F:oxidoreductase activity, acting on paired donors, with incorporation or reduction of molecular oxygen"/>
    <property type="evidence" value="ECO:0007669"/>
    <property type="project" value="InterPro"/>
</dbReference>
<comment type="caution">
    <text evidence="2">The sequence shown here is derived from an EMBL/GenBank/DDBJ whole genome shotgun (WGS) entry which is preliminary data.</text>
</comment>